<dbReference type="PROSITE" id="PS50268">
    <property type="entry name" value="CADHERIN_2"/>
    <property type="match status" value="1"/>
</dbReference>
<feature type="domain" description="Cadherin" evidence="4">
    <location>
        <begin position="134"/>
        <end position="254"/>
    </location>
</feature>
<evidence type="ECO:0000256" key="2">
    <source>
        <dbReference type="SAM" id="Phobius"/>
    </source>
</evidence>
<dbReference type="SUPFAM" id="SSF49313">
    <property type="entry name" value="Cadherin-like"/>
    <property type="match status" value="1"/>
</dbReference>
<keyword evidence="2" id="KW-0812">Transmembrane</keyword>
<comment type="caution">
    <text evidence="5">The sequence shown here is derived from an EMBL/GenBank/DDBJ whole genome shotgun (WGS) entry which is preliminary data.</text>
</comment>
<accession>A0AAN7ZDR3</accession>
<name>A0AAN7ZDR3_9COLE</name>
<gene>
    <name evidence="5" type="ORF">RI129_008502</name>
</gene>
<feature type="chain" id="PRO_5043023845" description="Cadherin domain-containing protein" evidence="3">
    <location>
        <begin position="19"/>
        <end position="401"/>
    </location>
</feature>
<dbReference type="AlphaFoldDB" id="A0AAN7ZDR3"/>
<evidence type="ECO:0000256" key="3">
    <source>
        <dbReference type="SAM" id="SignalP"/>
    </source>
</evidence>
<keyword evidence="2" id="KW-0472">Membrane</keyword>
<dbReference type="CDD" id="cd11304">
    <property type="entry name" value="Cadherin_repeat"/>
    <property type="match status" value="1"/>
</dbReference>
<feature type="transmembrane region" description="Helical" evidence="2">
    <location>
        <begin position="369"/>
        <end position="390"/>
    </location>
</feature>
<evidence type="ECO:0000256" key="1">
    <source>
        <dbReference type="PROSITE-ProRule" id="PRU00043"/>
    </source>
</evidence>
<dbReference type="InterPro" id="IPR015919">
    <property type="entry name" value="Cadherin-like_sf"/>
</dbReference>
<dbReference type="Proteomes" id="UP001329430">
    <property type="component" value="Chromosome 6"/>
</dbReference>
<dbReference type="EMBL" id="JAVRBK010000006">
    <property type="protein sequence ID" value="KAK5642335.1"/>
    <property type="molecule type" value="Genomic_DNA"/>
</dbReference>
<evidence type="ECO:0000313" key="6">
    <source>
        <dbReference type="Proteomes" id="UP001329430"/>
    </source>
</evidence>
<dbReference type="Gene3D" id="2.60.40.60">
    <property type="entry name" value="Cadherins"/>
    <property type="match status" value="1"/>
</dbReference>
<dbReference type="GO" id="GO:0016020">
    <property type="term" value="C:membrane"/>
    <property type="evidence" value="ECO:0007669"/>
    <property type="project" value="InterPro"/>
</dbReference>
<keyword evidence="3" id="KW-0732">Signal</keyword>
<reference evidence="5 6" key="1">
    <citation type="journal article" date="2024" name="Insects">
        <title>An Improved Chromosome-Level Genome Assembly of the Firefly Pyrocoelia pectoralis.</title>
        <authorList>
            <person name="Fu X."/>
            <person name="Meyer-Rochow V.B."/>
            <person name="Ballantyne L."/>
            <person name="Zhu X."/>
        </authorList>
    </citation>
    <scope>NUCLEOTIDE SEQUENCE [LARGE SCALE GENOMIC DNA]</scope>
    <source>
        <strain evidence="5">XCY_ONT2</strain>
    </source>
</reference>
<sequence length="401" mass="45170">MSLIIFLVLGVLGPITEGTSTTCSIENVNTQWLTTHNLGNAINDTYRGVLAVFNITNIQRVREKNNRYFNVTWDSHTLTLATGDNFDKYETENEYTSLPSISVDLHFECTKDSTKDMTFVQNINDTNNHAPKLSQTKYEYALGPSIPKGFILTDLLRIKAVDVDISNRQLNFQIPQNPYFKIDKAVFEDGSKQYSTKLVALQEIPAPFYQEFELNVTDSGVPPRQTRGSITVTVLKPEKLVTENTTDVHHPPVFGKNFYLAYYTNAHEIEMEDVVTIRYGLTNATIVKLTNYNDYFYVKFRNETITLNVIKELPQDILATGFIVVELEAVNEGLNSSGRTALLIEFSDSMLSSGCEIFIFGYSVGYPTVLLTSAILTIILINICVLGVFFNKQKMSVSNKC</sequence>
<keyword evidence="2" id="KW-1133">Transmembrane helix</keyword>
<organism evidence="5 6">
    <name type="scientific">Pyrocoelia pectoralis</name>
    <dbReference type="NCBI Taxonomy" id="417401"/>
    <lineage>
        <taxon>Eukaryota</taxon>
        <taxon>Metazoa</taxon>
        <taxon>Ecdysozoa</taxon>
        <taxon>Arthropoda</taxon>
        <taxon>Hexapoda</taxon>
        <taxon>Insecta</taxon>
        <taxon>Pterygota</taxon>
        <taxon>Neoptera</taxon>
        <taxon>Endopterygota</taxon>
        <taxon>Coleoptera</taxon>
        <taxon>Polyphaga</taxon>
        <taxon>Elateriformia</taxon>
        <taxon>Elateroidea</taxon>
        <taxon>Lampyridae</taxon>
        <taxon>Lampyrinae</taxon>
        <taxon>Pyrocoelia</taxon>
    </lineage>
</organism>
<dbReference type="GO" id="GO:0007156">
    <property type="term" value="P:homophilic cell adhesion via plasma membrane adhesion molecules"/>
    <property type="evidence" value="ECO:0007669"/>
    <property type="project" value="InterPro"/>
</dbReference>
<dbReference type="InterPro" id="IPR002126">
    <property type="entry name" value="Cadherin-like_dom"/>
</dbReference>
<feature type="signal peptide" evidence="3">
    <location>
        <begin position="1"/>
        <end position="18"/>
    </location>
</feature>
<keyword evidence="6" id="KW-1185">Reference proteome</keyword>
<dbReference type="GO" id="GO:0005509">
    <property type="term" value="F:calcium ion binding"/>
    <property type="evidence" value="ECO:0007669"/>
    <property type="project" value="UniProtKB-UniRule"/>
</dbReference>
<protein>
    <recommendedName>
        <fullName evidence="4">Cadherin domain-containing protein</fullName>
    </recommendedName>
</protein>
<evidence type="ECO:0000259" key="4">
    <source>
        <dbReference type="PROSITE" id="PS50268"/>
    </source>
</evidence>
<proteinExistence type="predicted"/>
<evidence type="ECO:0000313" key="5">
    <source>
        <dbReference type="EMBL" id="KAK5642335.1"/>
    </source>
</evidence>
<keyword evidence="1" id="KW-0106">Calcium</keyword>